<evidence type="ECO:0000256" key="2">
    <source>
        <dbReference type="ARBA" id="ARBA00022553"/>
    </source>
</evidence>
<dbReference type="PROSITE" id="PS00012">
    <property type="entry name" value="PHOSPHOPANTETHEINE"/>
    <property type="match status" value="1"/>
</dbReference>
<keyword evidence="2" id="KW-0597">Phosphoprotein</keyword>
<dbReference type="InterPro" id="IPR006162">
    <property type="entry name" value="Ppantetheine_attach_site"/>
</dbReference>
<keyword evidence="5" id="KW-1185">Reference proteome</keyword>
<evidence type="ECO:0000313" key="4">
    <source>
        <dbReference type="EMBL" id="MFC3937813.1"/>
    </source>
</evidence>
<organism evidence="4 5">
    <name type="scientific">Acidovorax facilis</name>
    <dbReference type="NCBI Taxonomy" id="12917"/>
    <lineage>
        <taxon>Bacteria</taxon>
        <taxon>Pseudomonadati</taxon>
        <taxon>Pseudomonadota</taxon>
        <taxon>Betaproteobacteria</taxon>
        <taxon>Burkholderiales</taxon>
        <taxon>Comamonadaceae</taxon>
        <taxon>Acidovorax</taxon>
    </lineage>
</organism>
<evidence type="ECO:0000256" key="1">
    <source>
        <dbReference type="ARBA" id="ARBA00022450"/>
    </source>
</evidence>
<dbReference type="Proteomes" id="UP001595693">
    <property type="component" value="Unassembled WGS sequence"/>
</dbReference>
<dbReference type="PANTHER" id="PTHR45527">
    <property type="entry name" value="NONRIBOSOMAL PEPTIDE SYNTHETASE"/>
    <property type="match status" value="1"/>
</dbReference>
<dbReference type="PANTHER" id="PTHR45527:SF1">
    <property type="entry name" value="FATTY ACID SYNTHASE"/>
    <property type="match status" value="1"/>
</dbReference>
<dbReference type="RefSeq" id="WP_377808499.1">
    <property type="nucleotide sequence ID" value="NZ_JBHSAJ010000126.1"/>
</dbReference>
<dbReference type="PROSITE" id="PS50075">
    <property type="entry name" value="CARRIER"/>
    <property type="match status" value="1"/>
</dbReference>
<gene>
    <name evidence="4" type="ORF">ACFOW3_24600</name>
</gene>
<protein>
    <submittedName>
        <fullName evidence="4">Phosphopantetheine-binding protein</fullName>
    </submittedName>
</protein>
<reference evidence="5" key="1">
    <citation type="journal article" date="2019" name="Int. J. Syst. Evol. Microbiol.">
        <title>The Global Catalogue of Microorganisms (GCM) 10K type strain sequencing project: providing services to taxonomists for standard genome sequencing and annotation.</title>
        <authorList>
            <consortium name="The Broad Institute Genomics Platform"/>
            <consortium name="The Broad Institute Genome Sequencing Center for Infectious Disease"/>
            <person name="Wu L."/>
            <person name="Ma J."/>
        </authorList>
    </citation>
    <scope>NUCLEOTIDE SEQUENCE [LARGE SCALE GENOMIC DNA]</scope>
    <source>
        <strain evidence="5">CCUG 2113</strain>
    </source>
</reference>
<evidence type="ECO:0000259" key="3">
    <source>
        <dbReference type="PROSITE" id="PS50075"/>
    </source>
</evidence>
<dbReference type="InterPro" id="IPR036736">
    <property type="entry name" value="ACP-like_sf"/>
</dbReference>
<sequence>WAEVLRVERVGRHDNFFELGGHSLLAVQVAALLANRYACEIPVRTFFDVPTLQAFASRLPTERLLGSGSRTNRLTQMDILMSEFEV</sequence>
<accession>A0ABV8DHT5</accession>
<feature type="domain" description="Carrier" evidence="3">
    <location>
        <begin position="1"/>
        <end position="63"/>
    </location>
</feature>
<proteinExistence type="predicted"/>
<dbReference type="Gene3D" id="1.10.1200.10">
    <property type="entry name" value="ACP-like"/>
    <property type="match status" value="1"/>
</dbReference>
<dbReference type="EMBL" id="JBHSAJ010000126">
    <property type="protein sequence ID" value="MFC3937813.1"/>
    <property type="molecule type" value="Genomic_DNA"/>
</dbReference>
<evidence type="ECO:0000313" key="5">
    <source>
        <dbReference type="Proteomes" id="UP001595693"/>
    </source>
</evidence>
<name>A0ABV8DHT5_9BURK</name>
<feature type="non-terminal residue" evidence="4">
    <location>
        <position position="1"/>
    </location>
</feature>
<dbReference type="SUPFAM" id="SSF47336">
    <property type="entry name" value="ACP-like"/>
    <property type="match status" value="1"/>
</dbReference>
<comment type="caution">
    <text evidence="4">The sequence shown here is derived from an EMBL/GenBank/DDBJ whole genome shotgun (WGS) entry which is preliminary data.</text>
</comment>
<keyword evidence="1" id="KW-0596">Phosphopantetheine</keyword>
<dbReference type="InterPro" id="IPR009081">
    <property type="entry name" value="PP-bd_ACP"/>
</dbReference>
<dbReference type="Pfam" id="PF00550">
    <property type="entry name" value="PP-binding"/>
    <property type="match status" value="1"/>
</dbReference>